<dbReference type="PANTHER" id="PTHR46849:SF1">
    <property type="entry name" value="RCC1 DOMAIN-CONTAINING PROTEIN 1"/>
    <property type="match status" value="1"/>
</dbReference>
<dbReference type="Gene3D" id="2.130.10.30">
    <property type="entry name" value="Regulator of chromosome condensation 1/beta-lactamase-inhibitor protein II"/>
    <property type="match status" value="1"/>
</dbReference>
<reference evidence="3" key="1">
    <citation type="submission" date="2025-08" db="UniProtKB">
        <authorList>
            <consortium name="RefSeq"/>
        </authorList>
    </citation>
    <scope>IDENTIFICATION</scope>
    <source>
        <strain evidence="3">Mau12</strain>
        <tissue evidence="3">Whole Body</tissue>
    </source>
</reference>
<dbReference type="PRINTS" id="PR00633">
    <property type="entry name" value="RCCNDNSATION"/>
</dbReference>
<dbReference type="SUPFAM" id="SSF50985">
    <property type="entry name" value="RCC1/BLIP-II"/>
    <property type="match status" value="1"/>
</dbReference>
<keyword evidence="2" id="KW-1185">Reference proteome</keyword>
<evidence type="ECO:0000313" key="2">
    <source>
        <dbReference type="Proteomes" id="UP000515162"/>
    </source>
</evidence>
<evidence type="ECO:0000313" key="3">
    <source>
        <dbReference type="RefSeq" id="XP_033165255.1"/>
    </source>
</evidence>
<dbReference type="RefSeq" id="XP_033165255.1">
    <property type="nucleotide sequence ID" value="XM_033309364.1"/>
</dbReference>
<gene>
    <name evidence="3" type="primary">LOC117144264</name>
</gene>
<evidence type="ECO:0000256" key="1">
    <source>
        <dbReference type="PROSITE-ProRule" id="PRU00235"/>
    </source>
</evidence>
<feature type="repeat" description="RCC1" evidence="1">
    <location>
        <begin position="245"/>
        <end position="316"/>
    </location>
</feature>
<dbReference type="Pfam" id="PF00415">
    <property type="entry name" value="RCC1"/>
    <property type="match status" value="1"/>
</dbReference>
<dbReference type="PANTHER" id="PTHR46849">
    <property type="entry name" value="RCC1 DOMAIN-CONTAINING PROTEIN 1"/>
    <property type="match status" value="1"/>
</dbReference>
<dbReference type="InterPro" id="IPR052830">
    <property type="entry name" value="RCC1_domain-containing"/>
</dbReference>
<sequence>MPLLFTGFNAFGQHECVSGDVDCAAGFSEINAPVSTQNQCTISIGWRYAALAFGRKLCLRGLLDDGPNECVTLEATGDIRALAATDSHCLVLLQSGQLYRVQPKLQAELVAVRLEAAPRSNSGTKRSIFGAAKAPSSPIIEHIACGSHINVAISSENCVYSIPSCLHQFSERQFRVKQLQCGHEHAVLLNANGDVFTWGNGLRGQLGLAVLRVEETPQLLEALAGIKITQIAAGGWHSAAISAFGDLYTWGLNCSGQLGMRVMKPGGVLKEPTVYPLPQLQDLPECDCSQGGESNDYCEPLRVFAGSRHTLLIRRCGRLWVSGWCKHGQLGRQLRNLSYVDAFQALEGITMNPTADEVLCGPWSTLLHLKVSLD</sequence>
<dbReference type="InterPro" id="IPR009091">
    <property type="entry name" value="RCC1/BLIP-II"/>
</dbReference>
<protein>
    <submittedName>
        <fullName evidence="3">RCC1 domain-containing protein 1 isoform X1</fullName>
    </submittedName>
</protein>
<name>A0A6P8K8H5_DROMA</name>
<accession>A0A6P8K8H5</accession>
<proteinExistence type="predicted"/>
<dbReference type="Proteomes" id="UP000515162">
    <property type="component" value="Chromosome 3R"/>
</dbReference>
<feature type="repeat" description="RCC1" evidence="1">
    <location>
        <begin position="193"/>
        <end position="244"/>
    </location>
</feature>
<dbReference type="AlphaFoldDB" id="A0A6P8K8H5"/>
<dbReference type="PROSITE" id="PS00626">
    <property type="entry name" value="RCC1_2"/>
    <property type="match status" value="1"/>
</dbReference>
<organism evidence="2 3">
    <name type="scientific">Drosophila mauritiana</name>
    <name type="common">Fruit fly</name>
    <dbReference type="NCBI Taxonomy" id="7226"/>
    <lineage>
        <taxon>Eukaryota</taxon>
        <taxon>Metazoa</taxon>
        <taxon>Ecdysozoa</taxon>
        <taxon>Arthropoda</taxon>
        <taxon>Hexapoda</taxon>
        <taxon>Insecta</taxon>
        <taxon>Pterygota</taxon>
        <taxon>Neoptera</taxon>
        <taxon>Endopterygota</taxon>
        <taxon>Diptera</taxon>
        <taxon>Brachycera</taxon>
        <taxon>Muscomorpha</taxon>
        <taxon>Ephydroidea</taxon>
        <taxon>Drosophilidae</taxon>
        <taxon>Drosophila</taxon>
        <taxon>Sophophora</taxon>
    </lineage>
</organism>
<dbReference type="PROSITE" id="PS50012">
    <property type="entry name" value="RCC1_3"/>
    <property type="match status" value="2"/>
</dbReference>
<dbReference type="GeneID" id="117144264"/>
<dbReference type="InterPro" id="IPR000408">
    <property type="entry name" value="Reg_chr_condens"/>
</dbReference>